<dbReference type="FunFam" id="3.20.20.140:FF:000174">
    <property type="entry name" value="Dihydropyrimidinase-related protein 2"/>
    <property type="match status" value="1"/>
</dbReference>
<reference evidence="7" key="1">
    <citation type="submission" date="2020-08" db="EMBL/GenBank/DDBJ databases">
        <authorList>
            <person name="Liu C."/>
            <person name="Sun Q."/>
        </authorList>
    </citation>
    <scope>NUCLEOTIDE SEQUENCE</scope>
    <source>
        <strain evidence="7">BX16</strain>
    </source>
</reference>
<dbReference type="Gene3D" id="3.20.20.140">
    <property type="entry name" value="Metal-dependent hydrolases"/>
    <property type="match status" value="1"/>
</dbReference>
<dbReference type="InterPro" id="IPR006680">
    <property type="entry name" value="Amidohydro-rel"/>
</dbReference>
<comment type="cofactor">
    <cofactor evidence="1">
        <name>Zn(2+)</name>
        <dbReference type="ChEBI" id="CHEBI:29105"/>
    </cofactor>
</comment>
<dbReference type="PANTHER" id="PTHR11647">
    <property type="entry name" value="HYDRANTOINASE/DIHYDROPYRIMIDINASE FAMILY MEMBER"/>
    <property type="match status" value="1"/>
</dbReference>
<dbReference type="InterPro" id="IPR050378">
    <property type="entry name" value="Metallo-dep_Hydrolases_sf"/>
</dbReference>
<comment type="similarity">
    <text evidence="2">Belongs to the metallo-dependent hydrolases superfamily. Hydantoinase/dihydropyrimidinase family.</text>
</comment>
<dbReference type="EC" id="3.5.2.2" evidence="7"/>
<evidence type="ECO:0000256" key="2">
    <source>
        <dbReference type="ARBA" id="ARBA00008829"/>
    </source>
</evidence>
<comment type="PTM">
    <text evidence="5">Carbamylation allows a single lysine to coordinate two divalent metal cations.</text>
</comment>
<dbReference type="InterPro" id="IPR032466">
    <property type="entry name" value="Metal_Hydrolase"/>
</dbReference>
<evidence type="ECO:0000256" key="4">
    <source>
        <dbReference type="ARBA" id="ARBA00022801"/>
    </source>
</evidence>
<dbReference type="EMBL" id="JACRWC010000052">
    <property type="protein sequence ID" value="MBC5999159.1"/>
    <property type="molecule type" value="Genomic_DNA"/>
</dbReference>
<dbReference type="AlphaFoldDB" id="A0A923ND07"/>
<organism evidence="7 8">
    <name type="scientific">Lentihominibacter faecis</name>
    <dbReference type="NCBI Taxonomy" id="2764712"/>
    <lineage>
        <taxon>Bacteria</taxon>
        <taxon>Bacillati</taxon>
        <taxon>Bacillota</taxon>
        <taxon>Clostridia</taxon>
        <taxon>Peptostreptococcales</taxon>
        <taxon>Anaerovoracaceae</taxon>
        <taxon>Lentihominibacter</taxon>
    </lineage>
</organism>
<feature type="modified residue" description="N6-carboxylysine" evidence="5">
    <location>
        <position position="152"/>
    </location>
</feature>
<evidence type="ECO:0000256" key="5">
    <source>
        <dbReference type="PIRSR" id="PIRSR611778-50"/>
    </source>
</evidence>
<dbReference type="GO" id="GO:0005737">
    <property type="term" value="C:cytoplasm"/>
    <property type="evidence" value="ECO:0007669"/>
    <property type="project" value="InterPro"/>
</dbReference>
<dbReference type="SUPFAM" id="SSF51556">
    <property type="entry name" value="Metallo-dependent hydrolases"/>
    <property type="match status" value="1"/>
</dbReference>
<evidence type="ECO:0000256" key="3">
    <source>
        <dbReference type="ARBA" id="ARBA00022723"/>
    </source>
</evidence>
<evidence type="ECO:0000313" key="8">
    <source>
        <dbReference type="Proteomes" id="UP000644115"/>
    </source>
</evidence>
<dbReference type="CDD" id="cd01314">
    <property type="entry name" value="D-HYD"/>
    <property type="match status" value="1"/>
</dbReference>
<evidence type="ECO:0000259" key="6">
    <source>
        <dbReference type="Pfam" id="PF01979"/>
    </source>
</evidence>
<accession>A0A923ND07</accession>
<comment type="caution">
    <text evidence="7">The sequence shown here is derived from an EMBL/GenBank/DDBJ whole genome shotgun (WGS) entry which is preliminary data.</text>
</comment>
<dbReference type="Pfam" id="PF01979">
    <property type="entry name" value="Amidohydro_1"/>
    <property type="match status" value="1"/>
</dbReference>
<dbReference type="SUPFAM" id="SSF51338">
    <property type="entry name" value="Composite domain of metallo-dependent hydrolases"/>
    <property type="match status" value="1"/>
</dbReference>
<keyword evidence="4 7" id="KW-0378">Hydrolase</keyword>
<evidence type="ECO:0000313" key="7">
    <source>
        <dbReference type="EMBL" id="MBC5999159.1"/>
    </source>
</evidence>
<dbReference type="Proteomes" id="UP000644115">
    <property type="component" value="Unassembled WGS sequence"/>
</dbReference>
<dbReference type="InterPro" id="IPR011059">
    <property type="entry name" value="Metal-dep_hydrolase_composite"/>
</dbReference>
<dbReference type="GO" id="GO:0004157">
    <property type="term" value="F:dihydropyrimidinase activity"/>
    <property type="evidence" value="ECO:0007669"/>
    <property type="project" value="UniProtKB-EC"/>
</dbReference>
<proteinExistence type="inferred from homology"/>
<dbReference type="Gene3D" id="2.30.40.10">
    <property type="entry name" value="Urease, subunit C, domain 1"/>
    <property type="match status" value="1"/>
</dbReference>
<dbReference type="GO" id="GO:0046872">
    <property type="term" value="F:metal ion binding"/>
    <property type="evidence" value="ECO:0007669"/>
    <property type="project" value="UniProtKB-KW"/>
</dbReference>
<protein>
    <submittedName>
        <fullName evidence="7">Dihydropyrimidinase</fullName>
        <ecNumber evidence="7">3.5.2.2</ecNumber>
    </submittedName>
</protein>
<dbReference type="PANTHER" id="PTHR11647:SF1">
    <property type="entry name" value="COLLAPSIN RESPONSE MEDIATOR PROTEIN"/>
    <property type="match status" value="1"/>
</dbReference>
<keyword evidence="8" id="KW-1185">Reference proteome</keyword>
<keyword evidence="3" id="KW-0479">Metal-binding</keyword>
<dbReference type="NCBIfam" id="TIGR02033">
    <property type="entry name" value="D-hydantoinase"/>
    <property type="match status" value="1"/>
</dbReference>
<sequence>MDLLIKGGTVVTATSSFKADVAVKNGKISAIGANLKPEKKTEVVDAKGKMILPGAIDGHTHLAMPFGGTVATDDYFTGTRAAACGGTTTVFDFVLQGVGETMDAALERRDAICKADGPAIDYSYHIGVGDVTTPEMLASMDECVKRGVTSFKVFMVYDFGVDDGQFFETLQHAAKIGALVGVHAENRDVNNCLIKEYLAEGKTDAWYHYMSKNEAVAGEADVRAINLAKMAGTSLYIVHLDNKQGVDAVAQAREEGYPIFAETCPQYLAFTKEVYKNGIPELDLRARDFVCSPPMKGKESLESLWNGIKNGTVSTLATDHCPFLKSEKDWGITKKDGTPGNFTTIPNGCAGIENMYPYILSEANKGRISFEKAVQISATNPAKLFGIDYCKGAIEVGLDADIVIYDPKKEFVVKNAENQHGALDHTIWEESKFKGYPVATYSRGKLVFDGKDYVGESGDGQFVKCKKVKFKSPEF</sequence>
<dbReference type="InterPro" id="IPR011778">
    <property type="entry name" value="Hydantoinase/dihydroPyrase"/>
</dbReference>
<name>A0A923ND07_9FIRM</name>
<feature type="domain" description="Amidohydrolase-related" evidence="6">
    <location>
        <begin position="50"/>
        <end position="447"/>
    </location>
</feature>
<evidence type="ECO:0000256" key="1">
    <source>
        <dbReference type="ARBA" id="ARBA00001947"/>
    </source>
</evidence>
<gene>
    <name evidence="7" type="primary">hydA</name>
    <name evidence="7" type="ORF">H8876_03995</name>
</gene>